<accession>A0A3E1EWF0</accession>
<dbReference type="InterPro" id="IPR002761">
    <property type="entry name" value="Diphthami_syn_dom"/>
</dbReference>
<dbReference type="NCBIfam" id="TIGR00290">
    <property type="entry name" value="MJ0570_dom"/>
    <property type="match status" value="1"/>
</dbReference>
<protein>
    <submittedName>
        <fullName evidence="2">Diphthine--ammonia ligase</fullName>
        <ecNumber evidence="2">6.3.1.14</ecNumber>
    </submittedName>
</protein>
<keyword evidence="2" id="KW-0436">Ligase</keyword>
<dbReference type="InterPro" id="IPR014729">
    <property type="entry name" value="Rossmann-like_a/b/a_fold"/>
</dbReference>
<name>A0A3E1EWF0_9FLAO</name>
<gene>
    <name evidence="2" type="ORF">DXU93_10075</name>
</gene>
<dbReference type="PIRSF" id="PIRSF039123">
    <property type="entry name" value="Diphthamide_synthase"/>
    <property type="match status" value="1"/>
</dbReference>
<keyword evidence="3" id="KW-1185">Reference proteome</keyword>
<organism evidence="2 3">
    <name type="scientific">Brumimicrobium aurantiacum</name>
    <dbReference type="NCBI Taxonomy" id="1737063"/>
    <lineage>
        <taxon>Bacteria</taxon>
        <taxon>Pseudomonadati</taxon>
        <taxon>Bacteroidota</taxon>
        <taxon>Flavobacteriia</taxon>
        <taxon>Flavobacteriales</taxon>
        <taxon>Crocinitomicaceae</taxon>
        <taxon>Brumimicrobium</taxon>
    </lineage>
</organism>
<dbReference type="InterPro" id="IPR030662">
    <property type="entry name" value="DPH6/MJ0570"/>
</dbReference>
<evidence type="ECO:0000259" key="1">
    <source>
        <dbReference type="Pfam" id="PF01902"/>
    </source>
</evidence>
<dbReference type="SUPFAM" id="SSF52402">
    <property type="entry name" value="Adenine nucleotide alpha hydrolases-like"/>
    <property type="match status" value="1"/>
</dbReference>
<dbReference type="Proteomes" id="UP000257127">
    <property type="component" value="Unassembled WGS sequence"/>
</dbReference>
<dbReference type="CDD" id="cd01994">
    <property type="entry name" value="AANH_PF0828-like"/>
    <property type="match status" value="1"/>
</dbReference>
<proteinExistence type="predicted"/>
<dbReference type="EMBL" id="QURB01000006">
    <property type="protein sequence ID" value="RFC53886.1"/>
    <property type="molecule type" value="Genomic_DNA"/>
</dbReference>
<dbReference type="Gene3D" id="3.40.50.620">
    <property type="entry name" value="HUPs"/>
    <property type="match status" value="1"/>
</dbReference>
<comment type="caution">
    <text evidence="2">The sequence shown here is derived from an EMBL/GenBank/DDBJ whole genome shotgun (WGS) entry which is preliminary data.</text>
</comment>
<feature type="domain" description="Diphthamide synthase" evidence="1">
    <location>
        <begin position="10"/>
        <end position="206"/>
    </location>
</feature>
<dbReference type="OrthoDB" id="3572539at2"/>
<dbReference type="EC" id="6.3.1.14" evidence="2"/>
<dbReference type="Pfam" id="PF01902">
    <property type="entry name" value="Diphthami_syn_2"/>
    <property type="match status" value="1"/>
</dbReference>
<dbReference type="Gene3D" id="3.90.1490.10">
    <property type="entry name" value="putative n-type atp pyrophosphatase, domain 2"/>
    <property type="match status" value="1"/>
</dbReference>
<evidence type="ECO:0000313" key="2">
    <source>
        <dbReference type="EMBL" id="RFC53886.1"/>
    </source>
</evidence>
<sequence>MQHKPNAVFNWSGGKDSALALHKVLEENQFDVIALLTTFNEIDESSSGHSVPISFIKKQAESIGIPLYPVMIDKSPGDYERKMMEVVRHFKTKDVQHFIFGDLYLDEIKTYRESKLNPHGIEVVEPIWGQSPEETIQAFLASGLKAKIVTIQGDKLGKSFVGRDINQTLIADLPKEVDVCGENGEFHTFVYDGPIFRKKVDFEIEEVYQLTFDVKMESGEVNTYKYWQARFV</sequence>
<dbReference type="GO" id="GO:0017178">
    <property type="term" value="F:diphthine-ammonia ligase activity"/>
    <property type="evidence" value="ECO:0007669"/>
    <property type="project" value="UniProtKB-EC"/>
</dbReference>
<evidence type="ECO:0000313" key="3">
    <source>
        <dbReference type="Proteomes" id="UP000257127"/>
    </source>
</evidence>
<reference evidence="2 3" key="1">
    <citation type="submission" date="2018-08" db="EMBL/GenBank/DDBJ databases">
        <title>The draft genome squence of Brumimicrobium sp. N62.</title>
        <authorList>
            <person name="Du Z.-J."/>
            <person name="Luo H.-R."/>
        </authorList>
    </citation>
    <scope>NUCLEOTIDE SEQUENCE [LARGE SCALE GENOMIC DNA]</scope>
    <source>
        <strain evidence="2 3">N62</strain>
    </source>
</reference>
<dbReference type="RefSeq" id="WP_116881167.1">
    <property type="nucleotide sequence ID" value="NZ_QURB01000006.1"/>
</dbReference>
<dbReference type="AlphaFoldDB" id="A0A3E1EWF0"/>